<dbReference type="PRINTS" id="PR00032">
    <property type="entry name" value="HTHARAC"/>
</dbReference>
<evidence type="ECO:0000256" key="1">
    <source>
        <dbReference type="ARBA" id="ARBA00023015"/>
    </source>
</evidence>
<evidence type="ECO:0000256" key="2">
    <source>
        <dbReference type="ARBA" id="ARBA00023125"/>
    </source>
</evidence>
<name>A0ABR5AI37_9BACL</name>
<protein>
    <recommendedName>
        <fullName evidence="4">HTH araC/xylS-type domain-containing protein</fullName>
    </recommendedName>
</protein>
<dbReference type="PANTHER" id="PTHR43280">
    <property type="entry name" value="ARAC-FAMILY TRANSCRIPTIONAL REGULATOR"/>
    <property type="match status" value="1"/>
</dbReference>
<evidence type="ECO:0000259" key="4">
    <source>
        <dbReference type="PROSITE" id="PS01124"/>
    </source>
</evidence>
<dbReference type="PROSITE" id="PS01124">
    <property type="entry name" value="HTH_ARAC_FAMILY_2"/>
    <property type="match status" value="1"/>
</dbReference>
<dbReference type="Pfam" id="PF12833">
    <property type="entry name" value="HTH_18"/>
    <property type="match status" value="1"/>
</dbReference>
<evidence type="ECO:0000313" key="5">
    <source>
        <dbReference type="EMBL" id="KIL40508.1"/>
    </source>
</evidence>
<keyword evidence="2" id="KW-0238">DNA-binding</keyword>
<gene>
    <name evidence="5" type="ORF">SD70_13155</name>
</gene>
<keyword evidence="3" id="KW-0804">Transcription</keyword>
<dbReference type="InterPro" id="IPR009057">
    <property type="entry name" value="Homeodomain-like_sf"/>
</dbReference>
<proteinExistence type="predicted"/>
<keyword evidence="1" id="KW-0805">Transcription regulation</keyword>
<dbReference type="InterPro" id="IPR041522">
    <property type="entry name" value="CdaR_GGDEF"/>
</dbReference>
<comment type="caution">
    <text evidence="5">The sequence shown here is derived from an EMBL/GenBank/DDBJ whole genome shotgun (WGS) entry which is preliminary data.</text>
</comment>
<feature type="domain" description="HTH araC/xylS-type" evidence="4">
    <location>
        <begin position="291"/>
        <end position="388"/>
    </location>
</feature>
<dbReference type="EMBL" id="JXAK01000020">
    <property type="protein sequence ID" value="KIL40508.1"/>
    <property type="molecule type" value="Genomic_DNA"/>
</dbReference>
<evidence type="ECO:0000256" key="3">
    <source>
        <dbReference type="ARBA" id="ARBA00023163"/>
    </source>
</evidence>
<dbReference type="Proteomes" id="UP000031967">
    <property type="component" value="Unassembled WGS sequence"/>
</dbReference>
<dbReference type="Pfam" id="PF17853">
    <property type="entry name" value="GGDEF_2"/>
    <property type="match status" value="1"/>
</dbReference>
<dbReference type="RefSeq" id="WP_041048003.1">
    <property type="nucleotide sequence ID" value="NZ_JXAK01000020.1"/>
</dbReference>
<dbReference type="PANTHER" id="PTHR43280:SF10">
    <property type="entry name" value="REGULATORY PROTEIN POCR"/>
    <property type="match status" value="1"/>
</dbReference>
<dbReference type="Gene3D" id="1.10.10.60">
    <property type="entry name" value="Homeodomain-like"/>
    <property type="match status" value="2"/>
</dbReference>
<dbReference type="SUPFAM" id="SSF46689">
    <property type="entry name" value="Homeodomain-like"/>
    <property type="match status" value="1"/>
</dbReference>
<accession>A0ABR5AI37</accession>
<evidence type="ECO:0000313" key="6">
    <source>
        <dbReference type="Proteomes" id="UP000031967"/>
    </source>
</evidence>
<keyword evidence="6" id="KW-1185">Reference proteome</keyword>
<reference evidence="5 6" key="1">
    <citation type="submission" date="2014-12" db="EMBL/GenBank/DDBJ databases">
        <title>Draft genome sequence of Paenibacillus kamchatkensis strain B-2647.</title>
        <authorList>
            <person name="Karlyshev A.V."/>
            <person name="Kudryashova E.B."/>
        </authorList>
    </citation>
    <scope>NUCLEOTIDE SEQUENCE [LARGE SCALE GENOMIC DNA]</scope>
    <source>
        <strain evidence="5 6">VKM B-2647</strain>
    </source>
</reference>
<dbReference type="SMART" id="SM00342">
    <property type="entry name" value="HTH_ARAC"/>
    <property type="match status" value="1"/>
</dbReference>
<dbReference type="InterPro" id="IPR018060">
    <property type="entry name" value="HTH_AraC"/>
</dbReference>
<organism evidence="5 6">
    <name type="scientific">Gordoniibacillus kamchatkensis</name>
    <dbReference type="NCBI Taxonomy" id="1590651"/>
    <lineage>
        <taxon>Bacteria</taxon>
        <taxon>Bacillati</taxon>
        <taxon>Bacillota</taxon>
        <taxon>Bacilli</taxon>
        <taxon>Bacillales</taxon>
        <taxon>Paenibacillaceae</taxon>
        <taxon>Gordoniibacillus</taxon>
    </lineage>
</organism>
<sequence>MLNKELFLSDDEMLDLMRDRFLTSLVSRENHYKHRFKEICSYLKLNPYFTFPALALVESAGTFPEEKEKRKFLKELRDYLQKHECDTGNSVIFMDGEDRLGLLFSWVSRERIEVMHKRVNGAFSHPVNIGVGKPCSQLADVHLSYRQALAALQGKFYTGDGEVAYYNETTRYHHIDEYPADKEKELFERLTCARDMDEIEKAVDCFYGHILQDGPVDSKSIYELTIRLLLGIEQRVVADPEVASGYKKCEITAVVQMKTMHQVKTYVTGYLAVLREALMQNEKESQRSIIKKTLLYMEQECQHATLFNVAQKVYMTPTYLSSLFKINTGKTFIEQLTDIRINKAKEMLKSTHLKNYEVAEKVGYKDSRYFSQIFKRKVGLSPSEYRDSGA</sequence>
<dbReference type="InterPro" id="IPR020449">
    <property type="entry name" value="Tscrpt_reg_AraC-type_HTH"/>
</dbReference>